<evidence type="ECO:0000313" key="2">
    <source>
        <dbReference type="Proteomes" id="UP001169066"/>
    </source>
</evidence>
<evidence type="ECO:0000313" key="1">
    <source>
        <dbReference type="EMBL" id="MDM5264774.1"/>
    </source>
</evidence>
<reference evidence="1" key="1">
    <citation type="submission" date="2023-01" db="EMBL/GenBank/DDBJ databases">
        <title>Sulfurovum sp. XTW-4 genome assembly.</title>
        <authorList>
            <person name="Wang J."/>
        </authorList>
    </citation>
    <scope>NUCLEOTIDE SEQUENCE</scope>
    <source>
        <strain evidence="1">XTW-4</strain>
    </source>
</reference>
<name>A0ABT7QUM9_9BACT</name>
<dbReference type="Proteomes" id="UP001169066">
    <property type="component" value="Unassembled WGS sequence"/>
</dbReference>
<protein>
    <submittedName>
        <fullName evidence="1">Uncharacterized protein</fullName>
    </submittedName>
</protein>
<comment type="caution">
    <text evidence="1">The sequence shown here is derived from an EMBL/GenBank/DDBJ whole genome shotgun (WGS) entry which is preliminary data.</text>
</comment>
<organism evidence="1 2">
    <name type="scientific">Sulfurovum xiamenensis</name>
    <dbReference type="NCBI Taxonomy" id="3019066"/>
    <lineage>
        <taxon>Bacteria</taxon>
        <taxon>Pseudomonadati</taxon>
        <taxon>Campylobacterota</taxon>
        <taxon>Epsilonproteobacteria</taxon>
        <taxon>Campylobacterales</taxon>
        <taxon>Sulfurovaceae</taxon>
        <taxon>Sulfurovum</taxon>
    </lineage>
</organism>
<accession>A0ABT7QUM9</accession>
<dbReference type="RefSeq" id="WP_289402655.1">
    <property type="nucleotide sequence ID" value="NZ_JAQIBC010000015.1"/>
</dbReference>
<gene>
    <name evidence="1" type="ORF">PF327_11265</name>
</gene>
<keyword evidence="2" id="KW-1185">Reference proteome</keyword>
<dbReference type="EMBL" id="JAQIBC010000015">
    <property type="protein sequence ID" value="MDM5264774.1"/>
    <property type="molecule type" value="Genomic_DNA"/>
</dbReference>
<sequence length="76" mass="9066">MKDKFIRFLKDNHAFDEYKEEILPYSLDDLNPQFKDGGAEFLLNDGCIFYWSLATTGVNWKELSEKWKELLEKDEV</sequence>
<proteinExistence type="predicted"/>